<evidence type="ECO:0000256" key="7">
    <source>
        <dbReference type="ARBA" id="ARBA00023163"/>
    </source>
</evidence>
<evidence type="ECO:0000256" key="2">
    <source>
        <dbReference type="ARBA" id="ARBA00022741"/>
    </source>
</evidence>
<dbReference type="HAMAP" id="MF_00440">
    <property type="entry name" value="NrdR"/>
    <property type="match status" value="1"/>
</dbReference>
<dbReference type="GO" id="GO:0045892">
    <property type="term" value="P:negative regulation of DNA-templated transcription"/>
    <property type="evidence" value="ECO:0007669"/>
    <property type="project" value="UniProtKB-UniRule"/>
</dbReference>
<dbReference type="Pfam" id="PF03477">
    <property type="entry name" value="ATP-cone"/>
    <property type="match status" value="1"/>
</dbReference>
<keyword evidence="8" id="KW-0479">Metal-binding</keyword>
<keyword evidence="2 8" id="KW-0547">Nucleotide-binding</keyword>
<dbReference type="GO" id="GO:0005524">
    <property type="term" value="F:ATP binding"/>
    <property type="evidence" value="ECO:0007669"/>
    <property type="project" value="UniProtKB-UniRule"/>
</dbReference>
<dbReference type="GO" id="GO:0008270">
    <property type="term" value="F:zinc ion binding"/>
    <property type="evidence" value="ECO:0007669"/>
    <property type="project" value="UniProtKB-UniRule"/>
</dbReference>
<evidence type="ECO:0000256" key="4">
    <source>
        <dbReference type="ARBA" id="ARBA00022840"/>
    </source>
</evidence>
<comment type="function">
    <text evidence="8">Negatively regulates transcription of bacterial ribonucleotide reductase nrd genes and operons by binding to NrdR-boxes.</text>
</comment>
<evidence type="ECO:0000256" key="8">
    <source>
        <dbReference type="HAMAP-Rule" id="MF_00440"/>
    </source>
</evidence>
<keyword evidence="7 8" id="KW-0804">Transcription</keyword>
<evidence type="ECO:0000259" key="10">
    <source>
        <dbReference type="PROSITE" id="PS51161"/>
    </source>
</evidence>
<keyword evidence="3 8" id="KW-0863">Zinc-finger</keyword>
<dbReference type="PROSITE" id="PS51161">
    <property type="entry name" value="ATP_CONE"/>
    <property type="match status" value="1"/>
</dbReference>
<feature type="region of interest" description="Disordered" evidence="9">
    <location>
        <begin position="151"/>
        <end position="188"/>
    </location>
</feature>
<dbReference type="InterPro" id="IPR003796">
    <property type="entry name" value="RNR_NrdR-like"/>
</dbReference>
<evidence type="ECO:0000256" key="3">
    <source>
        <dbReference type="ARBA" id="ARBA00022771"/>
    </source>
</evidence>
<evidence type="ECO:0000256" key="6">
    <source>
        <dbReference type="ARBA" id="ARBA00023125"/>
    </source>
</evidence>
<keyword evidence="6 8" id="KW-0238">DNA-binding</keyword>
<evidence type="ECO:0000313" key="11">
    <source>
        <dbReference type="EMBL" id="CAF0704972.1"/>
    </source>
</evidence>
<dbReference type="InterPro" id="IPR055173">
    <property type="entry name" value="NrdR-like_N"/>
</dbReference>
<keyword evidence="8" id="KW-0862">Zinc</keyword>
<feature type="domain" description="ATP-cone" evidence="10">
    <location>
        <begin position="49"/>
        <end position="139"/>
    </location>
</feature>
<evidence type="ECO:0000313" key="12">
    <source>
        <dbReference type="Proteomes" id="UP000663859"/>
    </source>
</evidence>
<evidence type="ECO:0000256" key="5">
    <source>
        <dbReference type="ARBA" id="ARBA00023015"/>
    </source>
</evidence>
<dbReference type="PANTHER" id="PTHR30455">
    <property type="entry name" value="TRANSCRIPTIONAL REPRESSOR NRDR"/>
    <property type="match status" value="1"/>
</dbReference>
<reference evidence="11" key="1">
    <citation type="submission" date="2021-02" db="EMBL/GenBank/DDBJ databases">
        <authorList>
            <person name="Cremers G."/>
            <person name="Picone N."/>
        </authorList>
    </citation>
    <scope>NUCLEOTIDE SEQUENCE</scope>
    <source>
        <strain evidence="11">PQ17</strain>
    </source>
</reference>
<evidence type="ECO:0000256" key="1">
    <source>
        <dbReference type="ARBA" id="ARBA00022491"/>
    </source>
</evidence>
<comment type="similarity">
    <text evidence="8">Belongs to the NrdR family.</text>
</comment>
<dbReference type="PANTHER" id="PTHR30455:SF2">
    <property type="entry name" value="TRANSCRIPTIONAL REPRESSOR NRDR"/>
    <property type="match status" value="1"/>
</dbReference>
<organism evidence="11 12">
    <name type="scientific">Candidatus Methylacidithermus pantelleriae</name>
    <dbReference type="NCBI Taxonomy" id="2744239"/>
    <lineage>
        <taxon>Bacteria</taxon>
        <taxon>Pseudomonadati</taxon>
        <taxon>Verrucomicrobiota</taxon>
        <taxon>Methylacidiphilae</taxon>
        <taxon>Methylacidiphilales</taxon>
        <taxon>Methylacidiphilaceae</taxon>
        <taxon>Candidatus Methylacidithermus</taxon>
    </lineage>
</organism>
<feature type="compositionally biased region" description="Basic and acidic residues" evidence="9">
    <location>
        <begin position="164"/>
        <end position="188"/>
    </location>
</feature>
<dbReference type="Proteomes" id="UP000663859">
    <property type="component" value="Unassembled WGS sequence"/>
</dbReference>
<protein>
    <recommendedName>
        <fullName evidence="8">Transcriptional repressor NrdR</fullName>
    </recommendedName>
</protein>
<comment type="cofactor">
    <cofactor evidence="8">
        <name>Zn(2+)</name>
        <dbReference type="ChEBI" id="CHEBI:29105"/>
    </cofactor>
    <text evidence="8">Binds 1 zinc ion.</text>
</comment>
<sequence length="188" mass="21525">MRCPNCGGMRDRVVDTRPLKGGSVIRRRRQCLHCQSRFTTYEEIESLPLQVIKRDGRVQDFDRSKLLTGIQKACEKRPVNRESMEALADWVTDQARRRHGHKIPSSVLGELVLRGLRVLDLVAYVRFASVYKKFQDIGDFQKLLQAHNEPDQGVLFELGPTPPKRRDSRQAGESDKLLRSEGEKQPSA</sequence>
<dbReference type="InterPro" id="IPR005144">
    <property type="entry name" value="ATP-cone_dom"/>
</dbReference>
<keyword evidence="4 8" id="KW-0067">ATP-binding</keyword>
<dbReference type="EMBL" id="CAJNOB010000070">
    <property type="protein sequence ID" value="CAF0704972.1"/>
    <property type="molecule type" value="Genomic_DNA"/>
</dbReference>
<gene>
    <name evidence="8 11" type="primary">nrdR</name>
    <name evidence="11" type="ORF">MPNT_80046</name>
</gene>
<evidence type="ECO:0000256" key="9">
    <source>
        <dbReference type="SAM" id="MobiDB-lite"/>
    </source>
</evidence>
<feature type="zinc finger region" evidence="8">
    <location>
        <begin position="3"/>
        <end position="34"/>
    </location>
</feature>
<keyword evidence="12" id="KW-1185">Reference proteome</keyword>
<comment type="caution">
    <text evidence="11">The sequence shown here is derived from an EMBL/GenBank/DDBJ whole genome shotgun (WGS) entry which is preliminary data.</text>
</comment>
<dbReference type="AlphaFoldDB" id="A0A8J2BM49"/>
<accession>A0A8J2BM49</accession>
<dbReference type="GO" id="GO:0003677">
    <property type="term" value="F:DNA binding"/>
    <property type="evidence" value="ECO:0007669"/>
    <property type="project" value="UniProtKB-KW"/>
</dbReference>
<name>A0A8J2BM49_9BACT</name>
<keyword evidence="1 8" id="KW-0678">Repressor</keyword>
<proteinExistence type="inferred from homology"/>
<dbReference type="Pfam" id="PF22811">
    <property type="entry name" value="Zn_ribbon_NrdR"/>
    <property type="match status" value="1"/>
</dbReference>
<dbReference type="NCBIfam" id="TIGR00244">
    <property type="entry name" value="transcriptional regulator NrdR"/>
    <property type="match status" value="1"/>
</dbReference>
<keyword evidence="5 8" id="KW-0805">Transcription regulation</keyword>